<dbReference type="AlphaFoldDB" id="A0A8H7B0E0"/>
<sequence length="703" mass="78672">MTAHSHSTVSHGTHLTTLKSHLLASEIIPKYFTMMRISGPRARFALLALVVFALCSFVLVGPYKVTPSHLAPTSVEKKLGRTSEAVLTGHAIAPKLENATAKAELGRAAWKVLHTTFARFPESPTDEEQEALRSYVHLFQRLYPCGECAEHFGQVLAKYPPQVSSRTAAAMWGCYVHNIVNKRLGKPEFNCEDIGDAYDCGGCGDVLTKKKLDGHRNQCYGASFTCLDCMVHFPGTSYKSHTACITEDQKYQGKLYKEKKKGPQQKRDSAYHDNSQALTPHNASVEEARDDDNAVAVVDAPPRAPTPPPAAHSLGYHEQESIEAPNVFDFLDPSSTPNVPRTSAPINEARMLEDSQPPAYEEQYMPTIADVMKFQVPDDDEPFAQNGFSYGNEQVRPSNERYDSYTTPASKPKHSRNKSRDTDVETTSKKTDRKRKRNSPSELDMSLVRAQEERDTMMADAPATLHSGLTGGLNRLLARPEFPPSPDDSGDYVNSPLSPMKRAKQGNSKALMRAQREYEAEQAKQRKADTKAREQAEKKEKDRGRDKERKERKASTALVKIRPKKKREDSTTEVRRVRRRQYSSSVSPPPRESKAVKAIEYHRSATNSPEPDGQGQLIVRPTGDVAPISSPAGLFMSFITKGPDSERGMSVNKALKRYHRERHENHARAPSKADDEKELWKDLRLRRNDRGEIVLFYAPNEAS</sequence>
<feature type="region of interest" description="Disordered" evidence="8">
    <location>
        <begin position="256"/>
        <end position="278"/>
    </location>
</feature>
<dbReference type="RefSeq" id="XP_038784290.1">
    <property type="nucleotide sequence ID" value="XM_038932789.1"/>
</dbReference>
<evidence type="ECO:0000256" key="4">
    <source>
        <dbReference type="ARBA" id="ARBA00023002"/>
    </source>
</evidence>
<comment type="caution">
    <text evidence="10">The sequence shown here is derived from an EMBL/GenBank/DDBJ whole genome shotgun (WGS) entry which is preliminary data.</text>
</comment>
<dbReference type="InterPro" id="IPR017905">
    <property type="entry name" value="ERV/ALR_sulphydryl_oxidase"/>
</dbReference>
<keyword evidence="7" id="KW-0472">Membrane</keyword>
<accession>A0A8H7B0E0</accession>
<dbReference type="FunFam" id="1.20.120.310:FF:000002">
    <property type="entry name" value="Sulfhydryl oxidase"/>
    <property type="match status" value="1"/>
</dbReference>
<dbReference type="GO" id="GO:0008270">
    <property type="term" value="F:zinc ion binding"/>
    <property type="evidence" value="ECO:0007669"/>
    <property type="project" value="UniProtKB-KW"/>
</dbReference>
<feature type="region of interest" description="Disordered" evidence="8">
    <location>
        <begin position="378"/>
        <end position="624"/>
    </location>
</feature>
<feature type="domain" description="ERV/ALR sulfhydryl oxidase" evidence="9">
    <location>
        <begin position="98"/>
        <end position="198"/>
    </location>
</feature>
<keyword evidence="7" id="KW-1133">Transmembrane helix</keyword>
<dbReference type="InterPro" id="IPR036236">
    <property type="entry name" value="Znf_C2H2_sf"/>
</dbReference>
<evidence type="ECO:0000256" key="8">
    <source>
        <dbReference type="SAM" id="MobiDB-lite"/>
    </source>
</evidence>
<dbReference type="SUPFAM" id="SSF69000">
    <property type="entry name" value="FAD-dependent thiol oxidase"/>
    <property type="match status" value="1"/>
</dbReference>
<keyword evidence="7" id="KW-0812">Transmembrane</keyword>
<feature type="compositionally biased region" description="Basic and acidic residues" evidence="8">
    <location>
        <begin position="566"/>
        <end position="575"/>
    </location>
</feature>
<dbReference type="GO" id="GO:0005739">
    <property type="term" value="C:mitochondrion"/>
    <property type="evidence" value="ECO:0007669"/>
    <property type="project" value="TreeGrafter"/>
</dbReference>
<organism evidence="10 11">
    <name type="scientific">Alternaria burnsii</name>
    <dbReference type="NCBI Taxonomy" id="1187904"/>
    <lineage>
        <taxon>Eukaryota</taxon>
        <taxon>Fungi</taxon>
        <taxon>Dikarya</taxon>
        <taxon>Ascomycota</taxon>
        <taxon>Pezizomycotina</taxon>
        <taxon>Dothideomycetes</taxon>
        <taxon>Pleosporomycetidae</taxon>
        <taxon>Pleosporales</taxon>
        <taxon>Pleosporineae</taxon>
        <taxon>Pleosporaceae</taxon>
        <taxon>Alternaria</taxon>
        <taxon>Alternaria sect. Alternaria</taxon>
    </lineage>
</organism>
<keyword evidence="6" id="KW-0479">Metal-binding</keyword>
<dbReference type="InterPro" id="IPR014898">
    <property type="entry name" value="Znf_C2H2_LYAR"/>
</dbReference>
<dbReference type="Proteomes" id="UP000596902">
    <property type="component" value="Unassembled WGS sequence"/>
</dbReference>
<dbReference type="GO" id="GO:0050660">
    <property type="term" value="F:flavin adenine dinucleotide binding"/>
    <property type="evidence" value="ECO:0007669"/>
    <property type="project" value="TreeGrafter"/>
</dbReference>
<feature type="compositionally biased region" description="Basic and acidic residues" evidence="8">
    <location>
        <begin position="591"/>
        <end position="603"/>
    </location>
</feature>
<keyword evidence="11" id="KW-1185">Reference proteome</keyword>
<evidence type="ECO:0000256" key="5">
    <source>
        <dbReference type="ARBA" id="ARBA00023157"/>
    </source>
</evidence>
<dbReference type="Pfam" id="PF08790">
    <property type="entry name" value="zf-LYAR"/>
    <property type="match status" value="1"/>
</dbReference>
<feature type="compositionally biased region" description="Basic and acidic residues" evidence="8">
    <location>
        <begin position="514"/>
        <end position="554"/>
    </location>
</feature>
<dbReference type="InterPro" id="IPR036774">
    <property type="entry name" value="ERV/ALR_sulphydryl_oxid_sf"/>
</dbReference>
<dbReference type="GO" id="GO:0016971">
    <property type="term" value="F:flavin-dependent sulfhydryl oxidase activity"/>
    <property type="evidence" value="ECO:0007669"/>
    <property type="project" value="InterPro"/>
</dbReference>
<dbReference type="PANTHER" id="PTHR12645:SF1">
    <property type="entry name" value="FAD-LINKED SULFHYDRYL OXIDASE ERV2"/>
    <property type="match status" value="1"/>
</dbReference>
<dbReference type="PROSITE" id="PS51804">
    <property type="entry name" value="ZF_C2HC_LYAR"/>
    <property type="match status" value="1"/>
</dbReference>
<dbReference type="EC" id="1.8.3.2" evidence="7"/>
<feature type="compositionally biased region" description="Basic and acidic residues" evidence="8">
    <location>
        <begin position="418"/>
        <end position="430"/>
    </location>
</feature>
<feature type="compositionally biased region" description="Polar residues" evidence="8">
    <location>
        <begin position="386"/>
        <end position="397"/>
    </location>
</feature>
<protein>
    <recommendedName>
        <fullName evidence="7">Sulfhydryl oxidase</fullName>
        <ecNumber evidence="7">1.8.3.2</ecNumber>
    </recommendedName>
</protein>
<proteinExistence type="predicted"/>
<keyword evidence="6" id="KW-0863">Zinc-finger</keyword>
<evidence type="ECO:0000313" key="10">
    <source>
        <dbReference type="EMBL" id="KAF7673976.1"/>
    </source>
</evidence>
<dbReference type="Pfam" id="PF04777">
    <property type="entry name" value="Evr1_Alr"/>
    <property type="match status" value="1"/>
</dbReference>
<dbReference type="EMBL" id="JAAABM010000011">
    <property type="protein sequence ID" value="KAF7673976.1"/>
    <property type="molecule type" value="Genomic_DNA"/>
</dbReference>
<dbReference type="Gene3D" id="3.30.1490.490">
    <property type="match status" value="1"/>
</dbReference>
<reference evidence="10" key="2">
    <citation type="submission" date="2020-08" db="EMBL/GenBank/DDBJ databases">
        <title>Draft Genome Sequence of Cumin Blight Pathogen Alternaria burnsii.</title>
        <authorList>
            <person name="Feng Z."/>
        </authorList>
    </citation>
    <scope>NUCLEOTIDE SEQUENCE</scope>
    <source>
        <strain evidence="10">CBS107.38</strain>
    </source>
</reference>
<keyword evidence="3 7" id="KW-0274">FAD</keyword>
<keyword evidence="2 7" id="KW-0285">Flavoprotein</keyword>
<feature type="transmembrane region" description="Helical" evidence="7">
    <location>
        <begin position="44"/>
        <end position="63"/>
    </location>
</feature>
<name>A0A8H7B0E0_9PLEO</name>
<evidence type="ECO:0000256" key="6">
    <source>
        <dbReference type="PROSITE-ProRule" id="PRU01145"/>
    </source>
</evidence>
<dbReference type="PANTHER" id="PTHR12645">
    <property type="entry name" value="ALR/ERV"/>
    <property type="match status" value="1"/>
</dbReference>
<keyword evidence="4 7" id="KW-0560">Oxidoreductase</keyword>
<evidence type="ECO:0000313" key="11">
    <source>
        <dbReference type="Proteomes" id="UP000596902"/>
    </source>
</evidence>
<evidence type="ECO:0000256" key="3">
    <source>
        <dbReference type="ARBA" id="ARBA00022827"/>
    </source>
</evidence>
<dbReference type="InterPro" id="IPR039799">
    <property type="entry name" value="ALR/ERV"/>
</dbReference>
<keyword evidence="5" id="KW-1015">Disulfide bond</keyword>
<evidence type="ECO:0000256" key="2">
    <source>
        <dbReference type="ARBA" id="ARBA00022630"/>
    </source>
</evidence>
<evidence type="ECO:0000256" key="1">
    <source>
        <dbReference type="ARBA" id="ARBA00001974"/>
    </source>
</evidence>
<evidence type="ECO:0000256" key="7">
    <source>
        <dbReference type="RuleBase" id="RU371123"/>
    </source>
</evidence>
<dbReference type="GeneID" id="62205967"/>
<evidence type="ECO:0000259" key="9">
    <source>
        <dbReference type="PROSITE" id="PS51324"/>
    </source>
</evidence>
<gene>
    <name evidence="10" type="ORF">GT037_007742</name>
</gene>
<dbReference type="SUPFAM" id="SSF57667">
    <property type="entry name" value="beta-beta-alpha zinc fingers"/>
    <property type="match status" value="1"/>
</dbReference>
<comment type="catalytic activity">
    <reaction evidence="7">
        <text>2 R'C(R)SH + O2 = R'C(R)S-S(R)CR' + H2O2</text>
        <dbReference type="Rhea" id="RHEA:17357"/>
        <dbReference type="ChEBI" id="CHEBI:15379"/>
        <dbReference type="ChEBI" id="CHEBI:16240"/>
        <dbReference type="ChEBI" id="CHEBI:16520"/>
        <dbReference type="ChEBI" id="CHEBI:17412"/>
        <dbReference type="EC" id="1.8.3.2"/>
    </reaction>
</comment>
<dbReference type="PROSITE" id="PS51324">
    <property type="entry name" value="ERV_ALR"/>
    <property type="match status" value="1"/>
</dbReference>
<keyword evidence="6" id="KW-0862">Zinc</keyword>
<reference evidence="10" key="1">
    <citation type="submission" date="2020-01" db="EMBL/GenBank/DDBJ databases">
        <authorList>
            <person name="Feng Z.H.Z."/>
        </authorList>
    </citation>
    <scope>NUCLEOTIDE SEQUENCE</scope>
    <source>
        <strain evidence="10">CBS107.38</strain>
    </source>
</reference>
<dbReference type="Gene3D" id="1.20.120.310">
    <property type="entry name" value="ERV/ALR sulfhydryl oxidase domain"/>
    <property type="match status" value="1"/>
</dbReference>
<comment type="cofactor">
    <cofactor evidence="1 7">
        <name>FAD</name>
        <dbReference type="ChEBI" id="CHEBI:57692"/>
    </cofactor>
</comment>